<keyword evidence="7 10" id="KW-0378">Hydrolase</keyword>
<dbReference type="FunFam" id="3.40.50.1820:FF:000030">
    <property type="entry name" value="Carboxypeptidase"/>
    <property type="match status" value="1"/>
</dbReference>
<protein>
    <recommendedName>
        <fullName evidence="10">Carboxypeptidase</fullName>
        <ecNumber evidence="10">3.4.16.-</ecNumber>
    </recommendedName>
</protein>
<evidence type="ECO:0000256" key="5">
    <source>
        <dbReference type="ARBA" id="ARBA00022670"/>
    </source>
</evidence>
<sequence length="536" mass="60610">MLSTLASTLRKSPQWALLTLQRAFCKYKTPQRLAIGWVDVVQIEAAGKRQSEALGHLYKAKLKGNSSVDNSLFQAIQHVDISKFHPQDGLKEKDRIESLPGQPKVKFSQYGGYVSVDKSTGRALYYYFVEAQHSKESLPLLLWLNGGPGCSSLAYGAMQELGPFRVYSDGKALYKNRNSWNYAANVLFIESPAGVGFSYSNTTSDYKKSGDKRTAEDNYVFLVNWLERFPEYKDREFYISGESYAGHYVPQLAHTILYQNKKAKKTIINLKGILIGNAVINDETDTMGMYDYLGNHAIISDEVARKVRTYCNFSPNATSQSDECNEAVDEVSKDAGRVNIYNIYAPLCFHENTTAKPKKPSLVDFDPCSDYYVYAYLNRPDVQEAMHANVTKLTHDWEPCSDILPSWSDSPSTVIPLLQEFMANGLRVWIFSGDIDGRVPVTSTQYSINKMKLQVKTEWHPWYLKGEVGGYTQVYKGDLTFATNSSDSFIHNIAQASRPELMQIFRIAAFWDEYNKGPVDTINIMITDKDTPNKLI</sequence>
<gene>
    <name evidence="11" type="ORF">DCAF_LOCUS8225</name>
</gene>
<evidence type="ECO:0000256" key="9">
    <source>
        <dbReference type="ARBA" id="ARBA00023180"/>
    </source>
</evidence>
<evidence type="ECO:0000313" key="11">
    <source>
        <dbReference type="EMBL" id="CAK7330956.1"/>
    </source>
</evidence>
<dbReference type="EMBL" id="CAWUPB010000913">
    <property type="protein sequence ID" value="CAK7330956.1"/>
    <property type="molecule type" value="Genomic_DNA"/>
</dbReference>
<accession>A0AAV1RCF4</accession>
<dbReference type="GO" id="GO:0004185">
    <property type="term" value="F:serine-type carboxypeptidase activity"/>
    <property type="evidence" value="ECO:0007669"/>
    <property type="project" value="UniProtKB-UniRule"/>
</dbReference>
<keyword evidence="9" id="KW-0325">Glycoprotein</keyword>
<dbReference type="InterPro" id="IPR001563">
    <property type="entry name" value="Peptidase_S10"/>
</dbReference>
<proteinExistence type="inferred from homology"/>
<evidence type="ECO:0000256" key="8">
    <source>
        <dbReference type="ARBA" id="ARBA00023157"/>
    </source>
</evidence>
<keyword evidence="3" id="KW-0964">Secreted</keyword>
<evidence type="ECO:0000256" key="6">
    <source>
        <dbReference type="ARBA" id="ARBA00022729"/>
    </source>
</evidence>
<dbReference type="PRINTS" id="PR00724">
    <property type="entry name" value="CRBOXYPTASEC"/>
</dbReference>
<dbReference type="Gene3D" id="6.10.250.940">
    <property type="match status" value="1"/>
</dbReference>
<comment type="caution">
    <text evidence="11">The sequence shown here is derived from an EMBL/GenBank/DDBJ whole genome shotgun (WGS) entry which is preliminary data.</text>
</comment>
<dbReference type="Gene3D" id="3.40.50.1820">
    <property type="entry name" value="alpha/beta hydrolase"/>
    <property type="match status" value="1"/>
</dbReference>
<dbReference type="PROSITE" id="PS00131">
    <property type="entry name" value="CARBOXYPEPT_SER_SER"/>
    <property type="match status" value="1"/>
</dbReference>
<dbReference type="AlphaFoldDB" id="A0AAV1RCF4"/>
<dbReference type="Pfam" id="PF00450">
    <property type="entry name" value="Peptidase_S10"/>
    <property type="match status" value="1"/>
</dbReference>
<evidence type="ECO:0000256" key="1">
    <source>
        <dbReference type="ARBA" id="ARBA00004613"/>
    </source>
</evidence>
<keyword evidence="5 10" id="KW-0645">Protease</keyword>
<dbReference type="PANTHER" id="PTHR11802">
    <property type="entry name" value="SERINE PROTEASE FAMILY S10 SERINE CARBOXYPEPTIDASE"/>
    <property type="match status" value="1"/>
</dbReference>
<evidence type="ECO:0000256" key="2">
    <source>
        <dbReference type="ARBA" id="ARBA00009431"/>
    </source>
</evidence>
<dbReference type="SUPFAM" id="SSF53474">
    <property type="entry name" value="alpha/beta-Hydrolases"/>
    <property type="match status" value="1"/>
</dbReference>
<dbReference type="EC" id="3.4.16.-" evidence="10"/>
<name>A0AAV1RCF4_9ROSI</name>
<evidence type="ECO:0000256" key="10">
    <source>
        <dbReference type="RuleBase" id="RU361156"/>
    </source>
</evidence>
<dbReference type="GO" id="GO:0006508">
    <property type="term" value="P:proteolysis"/>
    <property type="evidence" value="ECO:0007669"/>
    <property type="project" value="UniProtKB-KW"/>
</dbReference>
<dbReference type="Proteomes" id="UP001314170">
    <property type="component" value="Unassembled WGS sequence"/>
</dbReference>
<dbReference type="PANTHER" id="PTHR11802:SF132">
    <property type="entry name" value="SERINE CARBOXYPEPTIDASE-LIKE 36-RELATED"/>
    <property type="match status" value="1"/>
</dbReference>
<evidence type="ECO:0000256" key="3">
    <source>
        <dbReference type="ARBA" id="ARBA00022525"/>
    </source>
</evidence>
<comment type="similarity">
    <text evidence="2 10">Belongs to the peptidase S10 family.</text>
</comment>
<evidence type="ECO:0000256" key="4">
    <source>
        <dbReference type="ARBA" id="ARBA00022645"/>
    </source>
</evidence>
<dbReference type="InterPro" id="IPR029058">
    <property type="entry name" value="AB_hydrolase_fold"/>
</dbReference>
<dbReference type="Gene3D" id="3.40.50.11320">
    <property type="match status" value="1"/>
</dbReference>
<dbReference type="GO" id="GO:0005576">
    <property type="term" value="C:extracellular region"/>
    <property type="evidence" value="ECO:0007669"/>
    <property type="project" value="UniProtKB-SubCell"/>
</dbReference>
<keyword evidence="8" id="KW-1015">Disulfide bond</keyword>
<comment type="subcellular location">
    <subcellularLocation>
        <location evidence="1">Secreted</location>
    </subcellularLocation>
</comment>
<keyword evidence="12" id="KW-1185">Reference proteome</keyword>
<evidence type="ECO:0000313" key="12">
    <source>
        <dbReference type="Proteomes" id="UP001314170"/>
    </source>
</evidence>
<organism evidence="11 12">
    <name type="scientific">Dovyalis caffra</name>
    <dbReference type="NCBI Taxonomy" id="77055"/>
    <lineage>
        <taxon>Eukaryota</taxon>
        <taxon>Viridiplantae</taxon>
        <taxon>Streptophyta</taxon>
        <taxon>Embryophyta</taxon>
        <taxon>Tracheophyta</taxon>
        <taxon>Spermatophyta</taxon>
        <taxon>Magnoliopsida</taxon>
        <taxon>eudicotyledons</taxon>
        <taxon>Gunneridae</taxon>
        <taxon>Pentapetalae</taxon>
        <taxon>rosids</taxon>
        <taxon>fabids</taxon>
        <taxon>Malpighiales</taxon>
        <taxon>Salicaceae</taxon>
        <taxon>Flacourtieae</taxon>
        <taxon>Dovyalis</taxon>
    </lineage>
</organism>
<dbReference type="GO" id="GO:0005773">
    <property type="term" value="C:vacuole"/>
    <property type="evidence" value="ECO:0007669"/>
    <property type="project" value="TreeGrafter"/>
</dbReference>
<keyword evidence="6" id="KW-0732">Signal</keyword>
<keyword evidence="4 10" id="KW-0121">Carboxypeptidase</keyword>
<evidence type="ECO:0000256" key="7">
    <source>
        <dbReference type="ARBA" id="ARBA00022801"/>
    </source>
</evidence>
<reference evidence="11 12" key="1">
    <citation type="submission" date="2024-01" db="EMBL/GenBank/DDBJ databases">
        <authorList>
            <person name="Waweru B."/>
        </authorList>
    </citation>
    <scope>NUCLEOTIDE SEQUENCE [LARGE SCALE GENOMIC DNA]</scope>
</reference>
<dbReference type="InterPro" id="IPR018202">
    <property type="entry name" value="Ser_caboxypep_ser_AS"/>
</dbReference>